<dbReference type="Gene3D" id="2.40.30.170">
    <property type="match status" value="1"/>
</dbReference>
<accession>A0A7W8G083</accession>
<dbReference type="PANTHER" id="PTHR30469">
    <property type="entry name" value="MULTIDRUG RESISTANCE PROTEIN MDTA"/>
    <property type="match status" value="1"/>
</dbReference>
<dbReference type="PROSITE" id="PS51257">
    <property type="entry name" value="PROKAR_LIPOPROTEIN"/>
    <property type="match status" value="1"/>
</dbReference>
<feature type="region of interest" description="Disordered" evidence="2">
    <location>
        <begin position="345"/>
        <end position="364"/>
    </location>
</feature>
<dbReference type="InterPro" id="IPR058625">
    <property type="entry name" value="MdtA-like_BSH"/>
</dbReference>
<dbReference type="Proteomes" id="UP000521199">
    <property type="component" value="Unassembled WGS sequence"/>
</dbReference>
<dbReference type="AlphaFoldDB" id="A0A7W8G083"/>
<comment type="similarity">
    <text evidence="1">Belongs to the membrane fusion protein (MFP) (TC 8.A.1) family.</text>
</comment>
<organism evidence="6 7">
    <name type="scientific">Chiayiivirga flava</name>
    <dbReference type="NCBI Taxonomy" id="659595"/>
    <lineage>
        <taxon>Bacteria</taxon>
        <taxon>Pseudomonadati</taxon>
        <taxon>Pseudomonadota</taxon>
        <taxon>Gammaproteobacteria</taxon>
        <taxon>Lysobacterales</taxon>
        <taxon>Lysobacteraceae</taxon>
        <taxon>Chiayiivirga</taxon>
    </lineage>
</organism>
<sequence length="364" mass="38502">MPQSRRFHVPALVFVTLATLFGCSRQEAPRGATSPPVVVTSALVETKPWRDTIEALGTAQAKESVTLTAKVTETVNSVNFEDGDLVEAGRVLVDLSGRAEVAQLREAQAAYTEAQQQYARQSELVTKGTIARSQLDTQIATRDAAKARADAIRAALSDRVITAPFAGVLGFRQVSQGALVTPGAVIATLDDVSTIKLDFSIPEAYLGAVQVGQQVTAHSPAYPEREFAGTVAAIDSRVDPVTRAVTVRAEIPNPEARLRPGMLLTVRLFRPERQAIVIPEIALVQVGTNAFVYRIDDAAKASQVNVRVGARRRGEIEIVEGLAVGDRIVIDGTGKLRDGATVQDAARAPAAAEPPAAAPSATAG</sequence>
<comment type="caution">
    <text evidence="6">The sequence shown here is derived from an EMBL/GenBank/DDBJ whole genome shotgun (WGS) entry which is preliminary data.</text>
</comment>
<evidence type="ECO:0000259" key="3">
    <source>
        <dbReference type="Pfam" id="PF25917"/>
    </source>
</evidence>
<dbReference type="NCBIfam" id="TIGR01730">
    <property type="entry name" value="RND_mfp"/>
    <property type="match status" value="1"/>
</dbReference>
<evidence type="ECO:0000256" key="1">
    <source>
        <dbReference type="ARBA" id="ARBA00009477"/>
    </source>
</evidence>
<protein>
    <submittedName>
        <fullName evidence="6">Membrane fusion protein (Multidrug efflux system)</fullName>
    </submittedName>
</protein>
<name>A0A7W8G083_9GAMM</name>
<feature type="domain" description="YknX-like C-terminal permuted SH3-like" evidence="5">
    <location>
        <begin position="275"/>
        <end position="343"/>
    </location>
</feature>
<dbReference type="Gene3D" id="2.40.50.100">
    <property type="match status" value="1"/>
</dbReference>
<dbReference type="Pfam" id="PF25917">
    <property type="entry name" value="BSH_RND"/>
    <property type="match status" value="1"/>
</dbReference>
<feature type="domain" description="Multidrug resistance protein MdtA-like barrel-sandwich hybrid" evidence="3">
    <location>
        <begin position="64"/>
        <end position="184"/>
    </location>
</feature>
<dbReference type="GO" id="GO:1990281">
    <property type="term" value="C:efflux pump complex"/>
    <property type="evidence" value="ECO:0007669"/>
    <property type="project" value="TreeGrafter"/>
</dbReference>
<evidence type="ECO:0000256" key="2">
    <source>
        <dbReference type="SAM" id="MobiDB-lite"/>
    </source>
</evidence>
<evidence type="ECO:0000313" key="6">
    <source>
        <dbReference type="EMBL" id="MBB5208911.1"/>
    </source>
</evidence>
<dbReference type="InterPro" id="IPR006143">
    <property type="entry name" value="RND_pump_MFP"/>
</dbReference>
<gene>
    <name evidence="6" type="ORF">HNQ52_002461</name>
</gene>
<feature type="domain" description="CusB-like beta-barrel" evidence="4">
    <location>
        <begin position="197"/>
        <end position="268"/>
    </location>
</feature>
<dbReference type="FunFam" id="2.40.30.170:FF:000010">
    <property type="entry name" value="Efflux RND transporter periplasmic adaptor subunit"/>
    <property type="match status" value="1"/>
</dbReference>
<dbReference type="Gene3D" id="2.40.420.20">
    <property type="match status" value="1"/>
</dbReference>
<proteinExistence type="inferred from homology"/>
<reference evidence="6 7" key="1">
    <citation type="submission" date="2020-08" db="EMBL/GenBank/DDBJ databases">
        <title>Genomic Encyclopedia of Type Strains, Phase IV (KMG-IV): sequencing the most valuable type-strain genomes for metagenomic binning, comparative biology and taxonomic classification.</title>
        <authorList>
            <person name="Goeker M."/>
        </authorList>
    </citation>
    <scope>NUCLEOTIDE SEQUENCE [LARGE SCALE GENOMIC DNA]</scope>
    <source>
        <strain evidence="6 7">DSM 24163</strain>
    </source>
</reference>
<keyword evidence="7" id="KW-1185">Reference proteome</keyword>
<evidence type="ECO:0000259" key="5">
    <source>
        <dbReference type="Pfam" id="PF25989"/>
    </source>
</evidence>
<dbReference type="RefSeq" id="WP_183961458.1">
    <property type="nucleotide sequence ID" value="NZ_JACHHP010000004.1"/>
</dbReference>
<dbReference type="Pfam" id="PF25954">
    <property type="entry name" value="Beta-barrel_RND_2"/>
    <property type="match status" value="1"/>
</dbReference>
<evidence type="ECO:0000259" key="4">
    <source>
        <dbReference type="Pfam" id="PF25954"/>
    </source>
</evidence>
<dbReference type="GO" id="GO:0015562">
    <property type="term" value="F:efflux transmembrane transporter activity"/>
    <property type="evidence" value="ECO:0007669"/>
    <property type="project" value="TreeGrafter"/>
</dbReference>
<dbReference type="InterPro" id="IPR058792">
    <property type="entry name" value="Beta-barrel_RND_2"/>
</dbReference>
<dbReference type="EMBL" id="JACHHP010000004">
    <property type="protein sequence ID" value="MBB5208911.1"/>
    <property type="molecule type" value="Genomic_DNA"/>
</dbReference>
<evidence type="ECO:0000313" key="7">
    <source>
        <dbReference type="Proteomes" id="UP000521199"/>
    </source>
</evidence>
<dbReference type="SUPFAM" id="SSF111369">
    <property type="entry name" value="HlyD-like secretion proteins"/>
    <property type="match status" value="1"/>
</dbReference>
<dbReference type="PANTHER" id="PTHR30469:SF16">
    <property type="entry name" value="HAE1 FAMILY EFFLUX PUMP MFP COMPONENT"/>
    <property type="match status" value="1"/>
</dbReference>
<dbReference type="Pfam" id="PF25989">
    <property type="entry name" value="YknX_C"/>
    <property type="match status" value="1"/>
</dbReference>
<dbReference type="Gene3D" id="1.10.287.470">
    <property type="entry name" value="Helix hairpin bin"/>
    <property type="match status" value="1"/>
</dbReference>
<dbReference type="InterPro" id="IPR058637">
    <property type="entry name" value="YknX-like_C"/>
</dbReference>